<keyword evidence="1" id="KW-0175">Coiled coil</keyword>
<evidence type="ECO:0000256" key="3">
    <source>
        <dbReference type="SAM" id="Phobius"/>
    </source>
</evidence>
<dbReference type="Proteomes" id="UP000037460">
    <property type="component" value="Unassembled WGS sequence"/>
</dbReference>
<feature type="region of interest" description="Disordered" evidence="2">
    <location>
        <begin position="421"/>
        <end position="460"/>
    </location>
</feature>
<dbReference type="AlphaFoldDB" id="A0A0M0JHV4"/>
<comment type="caution">
    <text evidence="4">The sequence shown here is derived from an EMBL/GenBank/DDBJ whole genome shotgun (WGS) entry which is preliminary data.</text>
</comment>
<protein>
    <submittedName>
        <fullName evidence="4">Uncharacterized protein</fullName>
    </submittedName>
</protein>
<dbReference type="EMBL" id="JWZX01002912">
    <property type="protein sequence ID" value="KOO25917.1"/>
    <property type="molecule type" value="Genomic_DNA"/>
</dbReference>
<feature type="transmembrane region" description="Helical" evidence="3">
    <location>
        <begin position="62"/>
        <end position="80"/>
    </location>
</feature>
<evidence type="ECO:0000256" key="1">
    <source>
        <dbReference type="SAM" id="Coils"/>
    </source>
</evidence>
<feature type="region of interest" description="Disordered" evidence="2">
    <location>
        <begin position="1"/>
        <end position="27"/>
    </location>
</feature>
<evidence type="ECO:0000256" key="2">
    <source>
        <dbReference type="SAM" id="MobiDB-lite"/>
    </source>
</evidence>
<feature type="coiled-coil region" evidence="1">
    <location>
        <begin position="233"/>
        <end position="292"/>
    </location>
</feature>
<keyword evidence="3" id="KW-0472">Membrane</keyword>
<evidence type="ECO:0000313" key="5">
    <source>
        <dbReference type="Proteomes" id="UP000037460"/>
    </source>
</evidence>
<keyword evidence="3" id="KW-0812">Transmembrane</keyword>
<evidence type="ECO:0000313" key="4">
    <source>
        <dbReference type="EMBL" id="KOO25917.1"/>
    </source>
</evidence>
<proteinExistence type="predicted"/>
<keyword evidence="5" id="KW-1185">Reference proteome</keyword>
<reference evidence="5" key="1">
    <citation type="journal article" date="2015" name="PLoS Genet.">
        <title>Genome Sequence and Transcriptome Analyses of Chrysochromulina tobin: Metabolic Tools for Enhanced Algal Fitness in the Prominent Order Prymnesiales (Haptophyceae).</title>
        <authorList>
            <person name="Hovde B.T."/>
            <person name="Deodato C.R."/>
            <person name="Hunsperger H.M."/>
            <person name="Ryken S.A."/>
            <person name="Yost W."/>
            <person name="Jha R.K."/>
            <person name="Patterson J."/>
            <person name="Monnat R.J. Jr."/>
            <person name="Barlow S.B."/>
            <person name="Starkenburg S.R."/>
            <person name="Cattolico R.A."/>
        </authorList>
    </citation>
    <scope>NUCLEOTIDE SEQUENCE</scope>
    <source>
        <strain evidence="5">CCMP291</strain>
    </source>
</reference>
<feature type="coiled-coil region" evidence="1">
    <location>
        <begin position="111"/>
        <end position="177"/>
    </location>
</feature>
<keyword evidence="3" id="KW-1133">Transmembrane helix</keyword>
<accession>A0A0M0JHV4</accession>
<name>A0A0M0JHV4_9EUKA</name>
<sequence>MQADGPKAEPGMVHRTSPPPPPPHGSAGFVALIEQDASMALEELEEVSGVDLGMLLKLQDPLLVGGIVVLFLLIALIAFFCCCGCCKKSSTPTSIVSANQMAHKRLIEEDEAAIKREASAAADRLRKLEAEAEMQRRAMAAAQAATESAKAAHRAALQAFADAKSKAKEEYSRALEEAGAIYRQDFLVDPEAAVLVNQDAQRVASAAYAQALRDVERDVQAAAKHLFEVTAPYRAYQEAQEALKEQYKAESRAAMLARVAKIEQEQQEMQRLEAVKRQNAIIKAARERKQAEDLLLADEDGRAATKMAIKPPLPRSSTSAHSHVYSSGFVESHSLASHRASLPKVCRPKKGAASPEAATPSGGVFGFSWVSSSAPKVESATTALIPAPETTQRQKAHVKKPSYLNNVYSHAALLDAYDEESGHPRVATPPRPSAWSTPMPSWRALGTAFKGQPSWRGTKK</sequence>
<gene>
    <name evidence="4" type="ORF">Ctob_002232</name>
</gene>
<organism evidence="4 5">
    <name type="scientific">Chrysochromulina tobinii</name>
    <dbReference type="NCBI Taxonomy" id="1460289"/>
    <lineage>
        <taxon>Eukaryota</taxon>
        <taxon>Haptista</taxon>
        <taxon>Haptophyta</taxon>
        <taxon>Prymnesiophyceae</taxon>
        <taxon>Prymnesiales</taxon>
        <taxon>Chrysochromulinaceae</taxon>
        <taxon>Chrysochromulina</taxon>
    </lineage>
</organism>